<evidence type="ECO:0000313" key="2">
    <source>
        <dbReference type="Proteomes" id="UP000184172"/>
    </source>
</evidence>
<dbReference type="AlphaFoldDB" id="A0A1M6LTD2"/>
<evidence type="ECO:0000313" key="1">
    <source>
        <dbReference type="EMBL" id="SHJ74477.1"/>
    </source>
</evidence>
<dbReference type="STRING" id="797419.SAMN05216556_12223"/>
<organism evidence="1 2">
    <name type="scientific">Aequorivita viscosa</name>
    <dbReference type="NCBI Taxonomy" id="797419"/>
    <lineage>
        <taxon>Bacteria</taxon>
        <taxon>Pseudomonadati</taxon>
        <taxon>Bacteroidota</taxon>
        <taxon>Flavobacteriia</taxon>
        <taxon>Flavobacteriales</taxon>
        <taxon>Flavobacteriaceae</taxon>
        <taxon>Aequorivita</taxon>
    </lineage>
</organism>
<dbReference type="Proteomes" id="UP000184172">
    <property type="component" value="Unassembled WGS sequence"/>
</dbReference>
<sequence>MEFYSPDKELKDAFNAEIKDADYISALYKFCQKSDILYSEVQFFPHNLLTAWNEYVEIAQFGDDLDEEFHMDIRREILLEIENEKSFIKFSDHQTFLKILYSIDEKFKAVTFIPSELKNEEKWWHASIYKKGSMEYIENIEKYIYDRFGKKLSLKEQIELI</sequence>
<accession>A0A1M6LTD2</accession>
<keyword evidence="2" id="KW-1185">Reference proteome</keyword>
<name>A0A1M6LTD2_9FLAO</name>
<dbReference type="EMBL" id="FQYV01000024">
    <property type="protein sequence ID" value="SHJ74477.1"/>
    <property type="molecule type" value="Genomic_DNA"/>
</dbReference>
<dbReference type="RefSeq" id="WP_073220494.1">
    <property type="nucleotide sequence ID" value="NZ_FNNS01000022.1"/>
</dbReference>
<gene>
    <name evidence="1" type="ORF">SAMN04487908_12436</name>
</gene>
<protein>
    <submittedName>
        <fullName evidence="1">Uncharacterized protein</fullName>
    </submittedName>
</protein>
<proteinExistence type="predicted"/>
<reference evidence="2" key="1">
    <citation type="submission" date="2016-11" db="EMBL/GenBank/DDBJ databases">
        <authorList>
            <person name="Varghese N."/>
            <person name="Submissions S."/>
        </authorList>
    </citation>
    <scope>NUCLEOTIDE SEQUENCE [LARGE SCALE GENOMIC DNA]</scope>
    <source>
        <strain evidence="2">DSM 26349</strain>
    </source>
</reference>